<feature type="domain" description="Glycosyl transferase family 1" evidence="1">
    <location>
        <begin position="195"/>
        <end position="341"/>
    </location>
</feature>
<sequence>MAEMLSQEECEVVYLTFDSRGSFFPRLEQNVLNGVTVFSFRFIPFNSKIKKSDRINNLFLWFFLKKIIKKLKINVSYTYYDNVALSLLLRAKRKFSVSVIMRMAGLRWYEEVLQQPEKKQFYEDLFNAVDSLNFISEGLRRLCWQRASEQDMILMPPDEFVLEIGAPLFDADSVWKGSGRPGFLQAVTATRFSAYQKRQDLLVYAVALLRDQGKVSAKNFNLLMVGEGSERERIQQIVNEYKLDDLITIKPFLPQIELWKCLKTADLLCHPCEYEGLGKIIVESMMMGMPVLVSRVPPLDDLIQEETTGFLVENTPEDWATELFRHLRTDDDRKKVSRPAQEYARRYYDPRHNARCYVQEFQRIRDASPATSVTRK</sequence>
<gene>
    <name evidence="2" type="ORF">AU468_13420</name>
</gene>
<dbReference type="AlphaFoldDB" id="A0A2S4JFP0"/>
<dbReference type="Pfam" id="PF00534">
    <property type="entry name" value="Glycos_transf_1"/>
    <property type="match status" value="1"/>
</dbReference>
<dbReference type="PANTHER" id="PTHR12526">
    <property type="entry name" value="GLYCOSYLTRANSFERASE"/>
    <property type="match status" value="1"/>
</dbReference>
<proteinExistence type="predicted"/>
<keyword evidence="3" id="KW-1185">Reference proteome</keyword>
<dbReference type="PANTHER" id="PTHR12526:SF630">
    <property type="entry name" value="GLYCOSYLTRANSFERASE"/>
    <property type="match status" value="1"/>
</dbReference>
<evidence type="ECO:0000259" key="1">
    <source>
        <dbReference type="Pfam" id="PF00534"/>
    </source>
</evidence>
<accession>A0A2S4JFP0</accession>
<dbReference type="Proteomes" id="UP000237350">
    <property type="component" value="Unassembled WGS sequence"/>
</dbReference>
<dbReference type="InterPro" id="IPR001296">
    <property type="entry name" value="Glyco_trans_1"/>
</dbReference>
<evidence type="ECO:0000313" key="3">
    <source>
        <dbReference type="Proteomes" id="UP000237350"/>
    </source>
</evidence>
<dbReference type="GO" id="GO:0016757">
    <property type="term" value="F:glycosyltransferase activity"/>
    <property type="evidence" value="ECO:0007669"/>
    <property type="project" value="InterPro"/>
</dbReference>
<dbReference type="SUPFAM" id="SSF53756">
    <property type="entry name" value="UDP-Glycosyltransferase/glycogen phosphorylase"/>
    <property type="match status" value="1"/>
</dbReference>
<dbReference type="CDD" id="cd03801">
    <property type="entry name" value="GT4_PimA-like"/>
    <property type="match status" value="1"/>
</dbReference>
<protein>
    <recommendedName>
        <fullName evidence="1">Glycosyl transferase family 1 domain-containing protein</fullName>
    </recommendedName>
</protein>
<reference evidence="3" key="1">
    <citation type="submission" date="2015-12" db="EMBL/GenBank/DDBJ databases">
        <authorList>
            <person name="Lodha T.D."/>
            <person name="Chintalapati S."/>
            <person name="Chintalapati V.R."/>
            <person name="Sravanthi T."/>
        </authorList>
    </citation>
    <scope>NUCLEOTIDE SEQUENCE [LARGE SCALE GENOMIC DNA]</scope>
    <source>
        <strain evidence="3">JC133</strain>
    </source>
</reference>
<name>A0A2S4JFP0_9SPIO</name>
<organism evidence="2 3">
    <name type="scientific">Alkalispirochaeta sphaeroplastigenens</name>
    <dbReference type="NCBI Taxonomy" id="1187066"/>
    <lineage>
        <taxon>Bacteria</taxon>
        <taxon>Pseudomonadati</taxon>
        <taxon>Spirochaetota</taxon>
        <taxon>Spirochaetia</taxon>
        <taxon>Spirochaetales</taxon>
        <taxon>Spirochaetaceae</taxon>
        <taxon>Alkalispirochaeta</taxon>
    </lineage>
</organism>
<evidence type="ECO:0000313" key="2">
    <source>
        <dbReference type="EMBL" id="POQ98351.1"/>
    </source>
</evidence>
<dbReference type="EMBL" id="LPWH01000123">
    <property type="protein sequence ID" value="POQ98351.1"/>
    <property type="molecule type" value="Genomic_DNA"/>
</dbReference>
<dbReference type="Gene3D" id="3.40.50.2000">
    <property type="entry name" value="Glycogen Phosphorylase B"/>
    <property type="match status" value="2"/>
</dbReference>
<comment type="caution">
    <text evidence="2">The sequence shown here is derived from an EMBL/GenBank/DDBJ whole genome shotgun (WGS) entry which is preliminary data.</text>
</comment>